<dbReference type="GO" id="GO:0005829">
    <property type="term" value="C:cytosol"/>
    <property type="evidence" value="ECO:0007669"/>
    <property type="project" value="TreeGrafter"/>
</dbReference>
<reference evidence="4 5" key="1">
    <citation type="submission" date="2019-04" db="EMBL/GenBank/DDBJ databases">
        <title>High contiguity whole genome sequence and gene annotation resource for two Venturia nashicola isolates.</title>
        <authorList>
            <person name="Prokchorchik M."/>
            <person name="Won K."/>
            <person name="Lee Y."/>
            <person name="Choi E.D."/>
            <person name="Segonzac C."/>
            <person name="Sohn K.H."/>
        </authorList>
    </citation>
    <scope>NUCLEOTIDE SEQUENCE [LARGE SCALE GENOMIC DNA]</scope>
    <source>
        <strain evidence="4 5">PRI2</strain>
    </source>
</reference>
<dbReference type="Proteomes" id="UP000298493">
    <property type="component" value="Unassembled WGS sequence"/>
</dbReference>
<name>A0A4Z1NZT3_9PEZI</name>
<dbReference type="GO" id="GO:0002143">
    <property type="term" value="P:tRNA wobble position uridine thiolation"/>
    <property type="evidence" value="ECO:0007669"/>
    <property type="project" value="TreeGrafter"/>
</dbReference>
<keyword evidence="2 3" id="KW-0819">tRNA processing</keyword>
<dbReference type="SUPFAM" id="SSF52402">
    <property type="entry name" value="Adenine nucleotide alpha hydrolases-like"/>
    <property type="match status" value="1"/>
</dbReference>
<dbReference type="UniPathway" id="UPA00988"/>
<dbReference type="PANTHER" id="PTHR20882:SF14">
    <property type="entry name" value="CYTOPLASMIC TRNA 2-THIOLATION PROTEIN 2"/>
    <property type="match status" value="1"/>
</dbReference>
<comment type="function">
    <text evidence="3">Plays a central role in 2-thiolation of mcm(5)S(2)U at tRNA wobble positions of tRNA(Lys), tRNA(Glu) and tRNA(Gln). May act by forming a heterodimer with NCS6 that ligates sulfur from thiocarboxylated URM1 onto the uridine of tRNAs at wobble position. Prior mcm(5) tRNA modification by the elongator complex is required for 2-thiolation. May also be involved in protein urmylation.</text>
</comment>
<dbReference type="OrthoDB" id="25129at2759"/>
<dbReference type="GO" id="GO:0016783">
    <property type="term" value="F:sulfurtransferase activity"/>
    <property type="evidence" value="ECO:0007669"/>
    <property type="project" value="TreeGrafter"/>
</dbReference>
<dbReference type="InterPro" id="IPR014729">
    <property type="entry name" value="Rossmann-like_a/b/a_fold"/>
</dbReference>
<comment type="subcellular location">
    <subcellularLocation>
        <location evidence="3">Cytoplasm</location>
    </subcellularLocation>
</comment>
<evidence type="ECO:0000256" key="1">
    <source>
        <dbReference type="ARBA" id="ARBA00022490"/>
    </source>
</evidence>
<proteinExistence type="inferred from homology"/>
<organism evidence="4 5">
    <name type="scientific">Venturia nashicola</name>
    <dbReference type="NCBI Taxonomy" id="86259"/>
    <lineage>
        <taxon>Eukaryota</taxon>
        <taxon>Fungi</taxon>
        <taxon>Dikarya</taxon>
        <taxon>Ascomycota</taxon>
        <taxon>Pezizomycotina</taxon>
        <taxon>Dothideomycetes</taxon>
        <taxon>Pleosporomycetidae</taxon>
        <taxon>Venturiales</taxon>
        <taxon>Venturiaceae</taxon>
        <taxon>Venturia</taxon>
    </lineage>
</organism>
<dbReference type="PANTHER" id="PTHR20882">
    <property type="entry name" value="CYTOPLASMIC TRNA 2-THIOLATION PROTEIN 2"/>
    <property type="match status" value="1"/>
</dbReference>
<dbReference type="GO" id="GO:0016779">
    <property type="term" value="F:nucleotidyltransferase activity"/>
    <property type="evidence" value="ECO:0007669"/>
    <property type="project" value="UniProtKB-UniRule"/>
</dbReference>
<evidence type="ECO:0000313" key="4">
    <source>
        <dbReference type="EMBL" id="TID19138.1"/>
    </source>
</evidence>
<dbReference type="GO" id="GO:0032447">
    <property type="term" value="P:protein urmylation"/>
    <property type="evidence" value="ECO:0007669"/>
    <property type="project" value="UniProtKB-UniRule"/>
</dbReference>
<protein>
    <recommendedName>
        <fullName evidence="3">Cytoplasmic tRNA 2-thiolation protein 2</fullName>
    </recommendedName>
</protein>
<comment type="pathway">
    <text evidence="3">tRNA modification; 5-methoxycarbonylmethyl-2-thiouridine-tRNA biosynthesis.</text>
</comment>
<comment type="similarity">
    <text evidence="3">Belongs to the CTU2/NCS2 family.</text>
</comment>
<dbReference type="Gene3D" id="3.40.50.620">
    <property type="entry name" value="HUPs"/>
    <property type="match status" value="1"/>
</dbReference>
<dbReference type="STRING" id="86259.A0A4Z1NZT3"/>
<dbReference type="Pfam" id="PF10288">
    <property type="entry name" value="CTU2"/>
    <property type="match status" value="1"/>
</dbReference>
<evidence type="ECO:0000256" key="3">
    <source>
        <dbReference type="HAMAP-Rule" id="MF_03054"/>
    </source>
</evidence>
<keyword evidence="5" id="KW-1185">Reference proteome</keyword>
<dbReference type="EMBL" id="SNSC02000013">
    <property type="protein sequence ID" value="TID19138.1"/>
    <property type="molecule type" value="Genomic_DNA"/>
</dbReference>
<dbReference type="AlphaFoldDB" id="A0A4Z1NZT3"/>
<evidence type="ECO:0000256" key="2">
    <source>
        <dbReference type="ARBA" id="ARBA00022694"/>
    </source>
</evidence>
<comment type="caution">
    <text evidence="4">The sequence shown here is derived from an EMBL/GenBank/DDBJ whole genome shotgun (WGS) entry which is preliminary data.</text>
</comment>
<dbReference type="HAMAP" id="MF_03054">
    <property type="entry name" value="CTU2"/>
    <property type="match status" value="1"/>
</dbReference>
<gene>
    <name evidence="3" type="primary">NCS2</name>
    <name evidence="3" type="synonym">CTU2</name>
    <name evidence="4" type="ORF">E6O75_ATG06259</name>
</gene>
<keyword evidence="1 3" id="KW-0963">Cytoplasm</keyword>
<sequence>MPGQLFTSLCKRCGVLEAILSVRNDPLCRECFTKYVHTKIVKRMEAFRTRHSAEGEERYLLLPISLGVSSVTLLQILDRHLQGQRHRTGRTGFNLKLLFVDMPGADADEKIKMIDAIRSKYPHYSFMVRRLDTIFLAASSKSITEEDIKQAQETLAKLLDSIPSATSKFDVLNLLKIRLIVKYAGMNECEGILWGSSTTKLAETILAETAKGRGYALPWAVTDGLSPYGVPFFYPVRDVLKKELISRLELDADNTTLKDLIMREGETKAPPSSKNTTIDILMKQYFESVEEHYPSIVSNVVRTTGKLEEAKWAAAQRCKLCRLPVDDALLGINGWGGDQKIHQEAGEREVGLCYGCTRSLPVEAIPLLP</sequence>
<dbReference type="InterPro" id="IPR019407">
    <property type="entry name" value="CTU2"/>
</dbReference>
<dbReference type="GO" id="GO:0000049">
    <property type="term" value="F:tRNA binding"/>
    <property type="evidence" value="ECO:0007669"/>
    <property type="project" value="InterPro"/>
</dbReference>
<evidence type="ECO:0000313" key="5">
    <source>
        <dbReference type="Proteomes" id="UP000298493"/>
    </source>
</evidence>
<accession>A0A4Z1NZT3</accession>